<evidence type="ECO:0000313" key="3">
    <source>
        <dbReference type="Proteomes" id="UP000322000"/>
    </source>
</evidence>
<reference evidence="4" key="1">
    <citation type="submission" date="2025-08" db="UniProtKB">
        <authorList>
            <consortium name="RefSeq"/>
        </authorList>
    </citation>
    <scope>IDENTIFICATION</scope>
</reference>
<dbReference type="PANTHER" id="PTHR33939:SF1">
    <property type="entry name" value="DUF4371 DOMAIN-CONTAINING PROTEIN"/>
    <property type="match status" value="1"/>
</dbReference>
<proteinExistence type="predicted"/>
<evidence type="ECO:0000313" key="4">
    <source>
        <dbReference type="RefSeq" id="XP_026743689.1"/>
    </source>
</evidence>
<dbReference type="KEGG" id="tnl:113505270"/>
<sequence>MNRSVIRSSAREIIYKVYKRCLAESEAGQYLSDLNDVYKRTAEMTGKSVSTIRRIALEGQRNKGVFSTPGKHRAGRPRKDLDDFDLCAIRQKIQFFYTVKKIAPTLRNLLPVVREDLQFSGSREHLRKVLIKLGFKYRKCQSDRQALMEKPNIAAKREAYLEKIIENRNLPDDMRKDIIYLDESYVHTSYKLKKCWQSIDIHGIKENVSKGKRYIIIHAGSENGFVPNALLIFSGKNKNEDYHSEMNKNNFTKWVTEKLIPNVPKPSIIVMDNAPYHSVVRNKAPTSASKVSEIKLWLSENNIPFSDTTRKPNLLMLVKQHKPEPIYEIDDLLNKHGHTVVRLPPYHCDLNPIELVWGIAKQKIASRNVGSVDIKAVAEQAFQSISTNDWRNSCQHVMKIEREYYERGRTLYDDIERIIINLQDESSSTESSEDSQQTDDEDSPQNSDEDCSGVEYLDESIFDSD</sequence>
<dbReference type="GeneID" id="113505270"/>
<dbReference type="Gene3D" id="3.30.420.10">
    <property type="entry name" value="Ribonuclease H-like superfamily/Ribonuclease H"/>
    <property type="match status" value="1"/>
</dbReference>
<evidence type="ECO:0000256" key="1">
    <source>
        <dbReference type="SAM" id="MobiDB-lite"/>
    </source>
</evidence>
<organism evidence="3 4">
    <name type="scientific">Trichoplusia ni</name>
    <name type="common">Cabbage looper</name>
    <dbReference type="NCBI Taxonomy" id="7111"/>
    <lineage>
        <taxon>Eukaryota</taxon>
        <taxon>Metazoa</taxon>
        <taxon>Ecdysozoa</taxon>
        <taxon>Arthropoda</taxon>
        <taxon>Hexapoda</taxon>
        <taxon>Insecta</taxon>
        <taxon>Pterygota</taxon>
        <taxon>Neoptera</taxon>
        <taxon>Endopterygota</taxon>
        <taxon>Lepidoptera</taxon>
        <taxon>Glossata</taxon>
        <taxon>Ditrysia</taxon>
        <taxon>Noctuoidea</taxon>
        <taxon>Noctuidae</taxon>
        <taxon>Plusiinae</taxon>
        <taxon>Trichoplusia</taxon>
    </lineage>
</organism>
<dbReference type="RefSeq" id="XP_026743689.1">
    <property type="nucleotide sequence ID" value="XM_026887888.1"/>
</dbReference>
<protein>
    <submittedName>
        <fullName evidence="4">Uncharacterized protein LOC113505270</fullName>
    </submittedName>
</protein>
<name>A0A7E5WSX6_TRINI</name>
<accession>A0A7E5WSX6</accession>
<dbReference type="GO" id="GO:0003676">
    <property type="term" value="F:nucleic acid binding"/>
    <property type="evidence" value="ECO:0007669"/>
    <property type="project" value="InterPro"/>
</dbReference>
<dbReference type="InterPro" id="IPR036397">
    <property type="entry name" value="RNaseH_sf"/>
</dbReference>
<gene>
    <name evidence="4" type="primary">LOC113505270</name>
</gene>
<dbReference type="InterPro" id="IPR038717">
    <property type="entry name" value="Tc1-like_DDE_dom"/>
</dbReference>
<dbReference type="InParanoid" id="A0A7E5WSX6"/>
<feature type="domain" description="Tc1-like transposase DDE" evidence="2">
    <location>
        <begin position="243"/>
        <end position="371"/>
    </location>
</feature>
<dbReference type="Proteomes" id="UP000322000">
    <property type="component" value="Chromosome 25"/>
</dbReference>
<dbReference type="AlphaFoldDB" id="A0A7E5WSX6"/>
<dbReference type="PANTHER" id="PTHR33939">
    <property type="entry name" value="PROTEIN CBG22215"/>
    <property type="match status" value="1"/>
</dbReference>
<feature type="region of interest" description="Disordered" evidence="1">
    <location>
        <begin position="423"/>
        <end position="465"/>
    </location>
</feature>
<keyword evidence="3" id="KW-1185">Reference proteome</keyword>
<dbReference type="OrthoDB" id="6511194at2759"/>
<feature type="compositionally biased region" description="Acidic residues" evidence="1">
    <location>
        <begin position="431"/>
        <end position="465"/>
    </location>
</feature>
<dbReference type="Pfam" id="PF13358">
    <property type="entry name" value="DDE_3"/>
    <property type="match status" value="1"/>
</dbReference>
<evidence type="ECO:0000259" key="2">
    <source>
        <dbReference type="Pfam" id="PF13358"/>
    </source>
</evidence>